<sequence>MSLQITSLTFDQATAILHWTYPPPYDFYNMEVSDEAYAELLDGSYQAVVDQEQLVGFFCTGRSAQVPAGLPLGLYADDYLDIGLGRHPDVTGQGTGFAFCSFVLETVKAESSLPIRLTVASFNERAIHLYEQLGFRRQSTFSTAHATFLVMTQSRI</sequence>
<comment type="caution">
    <text evidence="2">The sequence shown here is derived from an EMBL/GenBank/DDBJ whole genome shotgun (WGS) entry which is preliminary data.</text>
</comment>
<gene>
    <name evidence="2" type="ORF">A3783_06110</name>
</gene>
<proteinExistence type="predicted"/>
<keyword evidence="3" id="KW-1185">Reference proteome</keyword>
<dbReference type="PROSITE" id="PS51186">
    <property type="entry name" value="GNAT"/>
    <property type="match status" value="1"/>
</dbReference>
<dbReference type="InterPro" id="IPR000182">
    <property type="entry name" value="GNAT_dom"/>
</dbReference>
<organism evidence="2 3">
    <name type="scientific">Exiguobacterium undae</name>
    <dbReference type="NCBI Taxonomy" id="169177"/>
    <lineage>
        <taxon>Bacteria</taxon>
        <taxon>Bacillati</taxon>
        <taxon>Bacillota</taxon>
        <taxon>Bacilli</taxon>
        <taxon>Bacillales</taxon>
        <taxon>Bacillales Family XII. Incertae Sedis</taxon>
        <taxon>Exiguobacterium</taxon>
    </lineage>
</organism>
<dbReference type="SUPFAM" id="SSF55729">
    <property type="entry name" value="Acyl-CoA N-acyltransferases (Nat)"/>
    <property type="match status" value="1"/>
</dbReference>
<dbReference type="InterPro" id="IPR016181">
    <property type="entry name" value="Acyl_CoA_acyltransferase"/>
</dbReference>
<name>A0ABX2VB89_9BACL</name>
<feature type="domain" description="N-acetyltransferase" evidence="1">
    <location>
        <begin position="1"/>
        <end position="156"/>
    </location>
</feature>
<evidence type="ECO:0000259" key="1">
    <source>
        <dbReference type="PROSITE" id="PS51186"/>
    </source>
</evidence>
<accession>A0ABX2VB89</accession>
<dbReference type="RefSeq" id="WP_028106338.1">
    <property type="nucleotide sequence ID" value="NZ_LVVL01000001.1"/>
</dbReference>
<dbReference type="EMBL" id="LVVL01000001">
    <property type="protein sequence ID" value="OAN15507.1"/>
    <property type="molecule type" value="Genomic_DNA"/>
</dbReference>
<dbReference type="Pfam" id="PF00583">
    <property type="entry name" value="Acetyltransf_1"/>
    <property type="match status" value="1"/>
</dbReference>
<evidence type="ECO:0000313" key="2">
    <source>
        <dbReference type="EMBL" id="OAN15507.1"/>
    </source>
</evidence>
<evidence type="ECO:0000313" key="3">
    <source>
        <dbReference type="Proteomes" id="UP000078447"/>
    </source>
</evidence>
<protein>
    <submittedName>
        <fullName evidence="2">Acetyltransferase</fullName>
    </submittedName>
</protein>
<reference evidence="2 3" key="1">
    <citation type="submission" date="2016-03" db="EMBL/GenBank/DDBJ databases">
        <authorList>
            <person name="Cho S.-Y."/>
            <person name="Lim S."/>
            <person name="Kim H."/>
            <person name="Soh E.H."/>
            <person name="Moon J.S."/>
        </authorList>
    </citation>
    <scope>NUCLEOTIDE SEQUENCE [LARGE SCALE GENOMIC DNA]</scope>
    <source>
        <strain evidence="2 3">KCTC 3810</strain>
    </source>
</reference>
<dbReference type="Proteomes" id="UP000078447">
    <property type="component" value="Unassembled WGS sequence"/>
</dbReference>
<dbReference type="Gene3D" id="3.40.630.30">
    <property type="match status" value="1"/>
</dbReference>